<proteinExistence type="predicted"/>
<reference evidence="1" key="2">
    <citation type="submission" date="2020-09" db="EMBL/GenBank/DDBJ databases">
        <authorList>
            <person name="Sun Q."/>
            <person name="Zhou Y."/>
        </authorList>
    </citation>
    <scope>NUCLEOTIDE SEQUENCE</scope>
    <source>
        <strain evidence="1">CGMCC 1.16134</strain>
    </source>
</reference>
<dbReference type="EMBL" id="BMKR01000002">
    <property type="protein sequence ID" value="GGF63991.1"/>
    <property type="molecule type" value="Genomic_DNA"/>
</dbReference>
<dbReference type="AlphaFoldDB" id="A0A917C1A8"/>
<keyword evidence="2" id="KW-1185">Reference proteome</keyword>
<reference evidence="1" key="1">
    <citation type="journal article" date="2014" name="Int. J. Syst. Evol. Microbiol.">
        <title>Complete genome sequence of Corynebacterium casei LMG S-19264T (=DSM 44701T), isolated from a smear-ripened cheese.</title>
        <authorList>
            <consortium name="US DOE Joint Genome Institute (JGI-PGF)"/>
            <person name="Walter F."/>
            <person name="Albersmeier A."/>
            <person name="Kalinowski J."/>
            <person name="Ruckert C."/>
        </authorList>
    </citation>
    <scope>NUCLEOTIDE SEQUENCE</scope>
    <source>
        <strain evidence="1">CGMCC 1.16134</strain>
    </source>
</reference>
<organism evidence="1 2">
    <name type="scientific">Paenibacillus albidus</name>
    <dbReference type="NCBI Taxonomy" id="2041023"/>
    <lineage>
        <taxon>Bacteria</taxon>
        <taxon>Bacillati</taxon>
        <taxon>Bacillota</taxon>
        <taxon>Bacilli</taxon>
        <taxon>Bacillales</taxon>
        <taxon>Paenibacillaceae</taxon>
        <taxon>Paenibacillus</taxon>
    </lineage>
</organism>
<gene>
    <name evidence="1" type="ORF">GCM10010912_06320</name>
</gene>
<sequence>MDTMNDKEIRRVLRAAVSKEEQIVVFLSHTGKRIKGVADLSNDPERIKTTTEEGPVWVPISEG</sequence>
<protein>
    <submittedName>
        <fullName evidence="1">Uncharacterized protein</fullName>
    </submittedName>
</protein>
<comment type="caution">
    <text evidence="1">The sequence shown here is derived from an EMBL/GenBank/DDBJ whole genome shotgun (WGS) entry which is preliminary data.</text>
</comment>
<evidence type="ECO:0000313" key="1">
    <source>
        <dbReference type="EMBL" id="GGF63991.1"/>
    </source>
</evidence>
<dbReference type="RefSeq" id="WP_189022133.1">
    <property type="nucleotide sequence ID" value="NZ_BMKR01000002.1"/>
</dbReference>
<dbReference type="Proteomes" id="UP000637643">
    <property type="component" value="Unassembled WGS sequence"/>
</dbReference>
<evidence type="ECO:0000313" key="2">
    <source>
        <dbReference type="Proteomes" id="UP000637643"/>
    </source>
</evidence>
<accession>A0A917C1A8</accession>
<name>A0A917C1A8_9BACL</name>